<gene>
    <name evidence="1" type="primary">higB-1</name>
    <name evidence="1" type="ORF">LMG9964_02795</name>
</gene>
<protein>
    <submittedName>
        <fullName evidence="1">Toxin HigB-1</fullName>
    </submittedName>
</protein>
<evidence type="ECO:0000313" key="2">
    <source>
        <dbReference type="Proteomes" id="UP000494102"/>
    </source>
</evidence>
<dbReference type="InterPro" id="IPR035093">
    <property type="entry name" value="RelE/ParE_toxin_dom_sf"/>
</dbReference>
<dbReference type="PANTHER" id="PTHR40266:SF2">
    <property type="entry name" value="TOXIN HIGB-1"/>
    <property type="match status" value="1"/>
</dbReference>
<proteinExistence type="predicted"/>
<name>A0A6J5K3T0_9BURK</name>
<evidence type="ECO:0000313" key="1">
    <source>
        <dbReference type="EMBL" id="CAB4049143.1"/>
    </source>
</evidence>
<dbReference type="InterPro" id="IPR007711">
    <property type="entry name" value="HigB-1"/>
</dbReference>
<dbReference type="Proteomes" id="UP000494102">
    <property type="component" value="Unassembled WGS sequence"/>
</dbReference>
<dbReference type="Gene3D" id="3.30.2310.20">
    <property type="entry name" value="RelE-like"/>
    <property type="match status" value="1"/>
</dbReference>
<reference evidence="1 2" key="1">
    <citation type="submission" date="2020-04" db="EMBL/GenBank/DDBJ databases">
        <authorList>
            <person name="De Canck E."/>
        </authorList>
    </citation>
    <scope>NUCLEOTIDE SEQUENCE [LARGE SCALE GENOMIC DNA]</scope>
    <source>
        <strain evidence="1 2">LMG 9964</strain>
    </source>
</reference>
<organism evidence="1 2">
    <name type="scientific">Paraburkholderia phenoliruptrix</name>
    <dbReference type="NCBI Taxonomy" id="252970"/>
    <lineage>
        <taxon>Bacteria</taxon>
        <taxon>Pseudomonadati</taxon>
        <taxon>Pseudomonadota</taxon>
        <taxon>Betaproteobacteria</taxon>
        <taxon>Burkholderiales</taxon>
        <taxon>Burkholderiaceae</taxon>
        <taxon>Paraburkholderia</taxon>
    </lineage>
</organism>
<dbReference type="PANTHER" id="PTHR40266">
    <property type="entry name" value="TOXIN HIGB-1"/>
    <property type="match status" value="1"/>
</dbReference>
<dbReference type="Pfam" id="PF05015">
    <property type="entry name" value="HigB-like_toxin"/>
    <property type="match status" value="1"/>
</dbReference>
<dbReference type="SUPFAM" id="SSF143011">
    <property type="entry name" value="RelE-like"/>
    <property type="match status" value="1"/>
</dbReference>
<dbReference type="AlphaFoldDB" id="A0A6J5K3T0"/>
<sequence>MRYTIPMITTFGDKATARIFQGKFVNTLLRHIQALAYRKLLMIDAAESIHSLHAPPSNRLEALQGQRSGPWSIRVNAQWRICFHFIDGEALNVEIVDYH</sequence>
<dbReference type="EMBL" id="CADILN010000003">
    <property type="protein sequence ID" value="CAB4049143.1"/>
    <property type="molecule type" value="Genomic_DNA"/>
</dbReference>
<accession>A0A6J5K3T0</accession>